<accession>A0A2C6KXL8</accession>
<dbReference type="RefSeq" id="XP_067922420.1">
    <property type="nucleotide sequence ID" value="XM_068065611.1"/>
</dbReference>
<gene>
    <name evidence="3" type="ORF">CSUI_005435</name>
</gene>
<dbReference type="GeneID" id="94428822"/>
<dbReference type="PANTHER" id="PTHR11215:SF1">
    <property type="entry name" value="MYG1 EXONUCLEASE"/>
    <property type="match status" value="1"/>
</dbReference>
<dbReference type="OrthoDB" id="10265310at2759"/>
<protein>
    <submittedName>
        <fullName evidence="3">Gamm1 protein</fullName>
    </submittedName>
</protein>
<feature type="region of interest" description="Disordered" evidence="2">
    <location>
        <begin position="183"/>
        <end position="218"/>
    </location>
</feature>
<organism evidence="3 4">
    <name type="scientific">Cystoisospora suis</name>
    <dbReference type="NCBI Taxonomy" id="483139"/>
    <lineage>
        <taxon>Eukaryota</taxon>
        <taxon>Sar</taxon>
        <taxon>Alveolata</taxon>
        <taxon>Apicomplexa</taxon>
        <taxon>Conoidasida</taxon>
        <taxon>Coccidia</taxon>
        <taxon>Eucoccidiorida</taxon>
        <taxon>Eimeriorina</taxon>
        <taxon>Sarcocystidae</taxon>
        <taxon>Cystoisospora</taxon>
    </lineage>
</organism>
<dbReference type="Pfam" id="PF03690">
    <property type="entry name" value="MYG1_exonuc"/>
    <property type="match status" value="2"/>
</dbReference>
<evidence type="ECO:0000256" key="2">
    <source>
        <dbReference type="SAM" id="MobiDB-lite"/>
    </source>
</evidence>
<dbReference type="GO" id="GO:0005634">
    <property type="term" value="C:nucleus"/>
    <property type="evidence" value="ECO:0007669"/>
    <property type="project" value="TreeGrafter"/>
</dbReference>
<dbReference type="PANTHER" id="PTHR11215">
    <property type="entry name" value="METAL DEPENDENT HYDROLASE - RELATED"/>
    <property type="match status" value="1"/>
</dbReference>
<evidence type="ECO:0000313" key="4">
    <source>
        <dbReference type="Proteomes" id="UP000221165"/>
    </source>
</evidence>
<sequence>MRTGAATLPAVPRLIGGGYCLFFLFRSCFITPTLPGRLLLFSSKKTTGLSFGRIDTPVPGRFRVLSALPSPSAASRQGAVHLKRDIACFRSTASMASAEETPRRPLIGTHNGKFHLDEVLATVMLLKLPKYKNALIRRSRDPEVLAKCDIVVDVGAVYDVEKGRFDHHQKGFEHTFYDEVENGEDAGKENGVTNEHPKHSGDGEIENVANNHDTQRPRKWRRLRTPVTKLSSAGLIYKHFGKEVLKQPQYGIKSPEELDFVFQNLYTSFIEGVDAVDNGVSIVPGGSPAVYRDGTTLSSRVNRCYPPWNADDLLKKNPDSKRLKASEQELYPVEVEGGSEAEVLGFRKAMFLANEEFEDAVSSIVDIWLPAKQVVLDAFKHRFEAHPSGRVIKLSQWCPFQEHVYEIEEEQGVPESVLFCLYPDLKNNEVVGWRVYAVQEKDQQFKSRLPLSEKLRALRDEELGNAVINNPLVAGSDDLRPSDFIHCHATGFIAGTKSLPAALAMVNITMRDADSQKSEPKKE</sequence>
<dbReference type="InterPro" id="IPR003226">
    <property type="entry name" value="MYG1_exonuclease"/>
</dbReference>
<comment type="caution">
    <text evidence="3">The sequence shown here is derived from an EMBL/GenBank/DDBJ whole genome shotgun (WGS) entry which is preliminary data.</text>
</comment>
<keyword evidence="4" id="KW-1185">Reference proteome</keyword>
<comment type="similarity">
    <text evidence="1">Belongs to the MYG1 family.</text>
</comment>
<dbReference type="Proteomes" id="UP000221165">
    <property type="component" value="Unassembled WGS sequence"/>
</dbReference>
<dbReference type="EMBL" id="MIGC01002630">
    <property type="protein sequence ID" value="PHJ20734.1"/>
    <property type="molecule type" value="Genomic_DNA"/>
</dbReference>
<evidence type="ECO:0000313" key="3">
    <source>
        <dbReference type="EMBL" id="PHJ20734.1"/>
    </source>
</evidence>
<reference evidence="3 4" key="1">
    <citation type="journal article" date="2017" name="Int. J. Parasitol.">
        <title>The genome of the protozoan parasite Cystoisospora suis and a reverse vaccinology approach to identify vaccine candidates.</title>
        <authorList>
            <person name="Palmieri N."/>
            <person name="Shrestha A."/>
            <person name="Ruttkowski B."/>
            <person name="Beck T."/>
            <person name="Vogl C."/>
            <person name="Tomley F."/>
            <person name="Blake D.P."/>
            <person name="Joachim A."/>
        </authorList>
    </citation>
    <scope>NUCLEOTIDE SEQUENCE [LARGE SCALE GENOMIC DNA]</scope>
    <source>
        <strain evidence="3 4">Wien I</strain>
    </source>
</reference>
<name>A0A2C6KXL8_9APIC</name>
<proteinExistence type="inferred from homology"/>
<dbReference type="VEuPathDB" id="ToxoDB:CSUI_005435"/>
<dbReference type="GO" id="GO:0005737">
    <property type="term" value="C:cytoplasm"/>
    <property type="evidence" value="ECO:0007669"/>
    <property type="project" value="TreeGrafter"/>
</dbReference>
<dbReference type="AlphaFoldDB" id="A0A2C6KXL8"/>
<evidence type="ECO:0000256" key="1">
    <source>
        <dbReference type="ARBA" id="ARBA00010105"/>
    </source>
</evidence>